<accession>A0ABV4IUJ7</accession>
<gene>
    <name evidence="3" type="ORF">KYY02_06085</name>
</gene>
<evidence type="ECO:0000313" key="4">
    <source>
        <dbReference type="Proteomes" id="UP001567537"/>
    </source>
</evidence>
<evidence type="ECO:0000256" key="1">
    <source>
        <dbReference type="SAM" id="MobiDB-lite"/>
    </source>
</evidence>
<feature type="region of interest" description="Disordered" evidence="1">
    <location>
        <begin position="152"/>
        <end position="173"/>
    </location>
</feature>
<evidence type="ECO:0000259" key="2">
    <source>
        <dbReference type="Pfam" id="PF01243"/>
    </source>
</evidence>
<dbReference type="Gene3D" id="2.30.110.10">
    <property type="entry name" value="Electron Transport, Fmn-binding Protein, Chain A"/>
    <property type="match status" value="1"/>
</dbReference>
<dbReference type="RefSeq" id="WP_371236428.1">
    <property type="nucleotide sequence ID" value="NZ_JAHWZY010000004.1"/>
</dbReference>
<reference evidence="3 4" key="1">
    <citation type="journal article" date="2021" name="Res Sq">
        <title>Streptomyces Pimoensis sp. nov., Isolated From the Taklimakan Desert in Xinjiang, China.</title>
        <authorList>
            <person name="Zhang P."/>
            <person name="Luo X."/>
            <person name="Luo X."/>
            <person name="Liu Z."/>
            <person name="Xia Z."/>
            <person name="Wan C."/>
            <person name="zhang L."/>
        </authorList>
    </citation>
    <scope>NUCLEOTIDE SEQUENCE [LARGE SCALE GENOMIC DNA]</scope>
    <source>
        <strain evidence="3 4">TRM75549</strain>
    </source>
</reference>
<sequence length="327" mass="34525">MATYHSGESAVQERAGLARQAEFSLGGIGDTVPDAAAAFLSEQPMLIAGGADREGRIWATQLTGEPGFLRVPDPRTLLVGALPSPEDPLHGILVDAGRGTAPVRIGMIAIEPATRRRMRVNGRAVRSGDGLRVDLDQVVANCPKYLQKRDVRLPGPDARTRPGAARTATDGTRLSPAQQEALRSADTFFVATASDRGDADASHRGGNPGFVQVLSPSLLRWPDYTGNAMFLTLGNLLLNPAAGIFVPGWETGTALHLTGTARTVWDAEEIAGVPGAQRLVEFSVTAVREITAASGLRWSSPEYSRFNPAVAVLPVPEPGAAPTTRTP</sequence>
<dbReference type="InterPro" id="IPR012349">
    <property type="entry name" value="Split_barrel_FMN-bd"/>
</dbReference>
<evidence type="ECO:0000313" key="3">
    <source>
        <dbReference type="EMBL" id="MEZ3178291.1"/>
    </source>
</evidence>
<dbReference type="InterPro" id="IPR011576">
    <property type="entry name" value="Pyridox_Oxase_N"/>
</dbReference>
<proteinExistence type="predicted"/>
<feature type="compositionally biased region" description="Low complexity" evidence="1">
    <location>
        <begin position="154"/>
        <end position="173"/>
    </location>
</feature>
<dbReference type="EMBL" id="JAHWZY010000004">
    <property type="protein sequence ID" value="MEZ3178291.1"/>
    <property type="molecule type" value="Genomic_DNA"/>
</dbReference>
<dbReference type="PANTHER" id="PTHR42815">
    <property type="entry name" value="FAD-BINDING, PUTATIVE (AFU_ORTHOLOGUE AFUA_6G07600)-RELATED"/>
    <property type="match status" value="1"/>
</dbReference>
<keyword evidence="4" id="KW-1185">Reference proteome</keyword>
<protein>
    <submittedName>
        <fullName evidence="3">Pyridoxamine 5'-phosphate oxidase family protein</fullName>
    </submittedName>
</protein>
<dbReference type="SUPFAM" id="SSF50475">
    <property type="entry name" value="FMN-binding split barrel"/>
    <property type="match status" value="1"/>
</dbReference>
<name>A0ABV4IUJ7_9ACTN</name>
<feature type="domain" description="Pyridoxamine 5'-phosphate oxidase N-terminal" evidence="2">
    <location>
        <begin position="175"/>
        <end position="273"/>
    </location>
</feature>
<comment type="caution">
    <text evidence="3">The sequence shown here is derived from an EMBL/GenBank/DDBJ whole genome shotgun (WGS) entry which is preliminary data.</text>
</comment>
<dbReference type="Pfam" id="PF01243">
    <property type="entry name" value="PNPOx_N"/>
    <property type="match status" value="1"/>
</dbReference>
<dbReference type="Proteomes" id="UP001567537">
    <property type="component" value="Unassembled WGS sequence"/>
</dbReference>
<organism evidence="3 4">
    <name type="scientific">Streptomyces pimonensis</name>
    <dbReference type="NCBI Taxonomy" id="2860288"/>
    <lineage>
        <taxon>Bacteria</taxon>
        <taxon>Bacillati</taxon>
        <taxon>Actinomycetota</taxon>
        <taxon>Actinomycetes</taxon>
        <taxon>Kitasatosporales</taxon>
        <taxon>Streptomycetaceae</taxon>
        <taxon>Streptomyces</taxon>
    </lineage>
</organism>
<dbReference type="PANTHER" id="PTHR42815:SF2">
    <property type="entry name" value="FAD-BINDING, PUTATIVE (AFU_ORTHOLOGUE AFUA_6G07600)-RELATED"/>
    <property type="match status" value="1"/>
</dbReference>